<name>A0A5E7MGI0_PSEFL</name>
<evidence type="ECO:0000313" key="2">
    <source>
        <dbReference type="EMBL" id="VVQ19500.1"/>
    </source>
</evidence>
<feature type="domain" description="DUF6957" evidence="1">
    <location>
        <begin position="3"/>
        <end position="109"/>
    </location>
</feature>
<dbReference type="AlphaFoldDB" id="A0A5E7MGI0"/>
<dbReference type="EMBL" id="CABVJF010000022">
    <property type="protein sequence ID" value="VVQ19500.1"/>
    <property type="molecule type" value="Genomic_DNA"/>
</dbReference>
<dbReference type="Pfam" id="PF22275">
    <property type="entry name" value="DUF6957"/>
    <property type="match status" value="1"/>
</dbReference>
<evidence type="ECO:0000313" key="3">
    <source>
        <dbReference type="Proteomes" id="UP000381378"/>
    </source>
</evidence>
<sequence length="111" mass="12578">MDSDEILIGLVQALYPGKPYCLVEDWTIFKVDVTEDELAKIQAAGQLPLIVFARNVRFDSERRFDIGDWVRTTFATSFEEGFLFETRNTVYVLAGAGHEKTASFSTIMSIF</sequence>
<gene>
    <name evidence="2" type="ORF">PS928_04831</name>
</gene>
<evidence type="ECO:0000259" key="1">
    <source>
        <dbReference type="Pfam" id="PF22275"/>
    </source>
</evidence>
<dbReference type="Proteomes" id="UP000381378">
    <property type="component" value="Unassembled WGS sequence"/>
</dbReference>
<proteinExistence type="predicted"/>
<protein>
    <recommendedName>
        <fullName evidence="1">DUF6957 domain-containing protein</fullName>
    </recommendedName>
</protein>
<reference evidence="2 3" key="1">
    <citation type="submission" date="2019-09" db="EMBL/GenBank/DDBJ databases">
        <authorList>
            <person name="Chandra G."/>
            <person name="Truman W A."/>
        </authorList>
    </citation>
    <scope>NUCLEOTIDE SEQUENCE [LARGE SCALE GENOMIC DNA]</scope>
    <source>
        <strain evidence="2">PS928</strain>
    </source>
</reference>
<accession>A0A5E7MGI0</accession>
<dbReference type="InterPro" id="IPR054232">
    <property type="entry name" value="DUF6957"/>
</dbReference>
<organism evidence="2 3">
    <name type="scientific">Pseudomonas fluorescens</name>
    <dbReference type="NCBI Taxonomy" id="294"/>
    <lineage>
        <taxon>Bacteria</taxon>
        <taxon>Pseudomonadati</taxon>
        <taxon>Pseudomonadota</taxon>
        <taxon>Gammaproteobacteria</taxon>
        <taxon>Pseudomonadales</taxon>
        <taxon>Pseudomonadaceae</taxon>
        <taxon>Pseudomonas</taxon>
    </lineage>
</organism>